<dbReference type="FunFam" id="2.70.98.30:FF:000010">
    <property type="entry name" value="Cytosolic alpha-mannosidase"/>
    <property type="match status" value="1"/>
</dbReference>
<keyword evidence="3" id="KW-0378">Hydrolase</keyword>
<accession>A0A7Y0PN05</accession>
<dbReference type="Gene3D" id="2.70.98.30">
    <property type="entry name" value="Golgi alpha-mannosidase II, domain 4"/>
    <property type="match status" value="1"/>
</dbReference>
<dbReference type="GO" id="GO:0009313">
    <property type="term" value="P:oligosaccharide catabolic process"/>
    <property type="evidence" value="ECO:0007669"/>
    <property type="project" value="TreeGrafter"/>
</dbReference>
<reference evidence="6 7" key="1">
    <citation type="submission" date="2020-04" db="EMBL/GenBank/DDBJ databases">
        <title>Bacillus sp. UniB3 isolated from commercial digestive syrup.</title>
        <authorList>
            <person name="Thorat V."/>
            <person name="Kirdat K."/>
            <person name="Tiwarekar B."/>
            <person name="Yadav A."/>
        </authorList>
    </citation>
    <scope>NUCLEOTIDE SEQUENCE [LARGE SCALE GENOMIC DNA]</scope>
    <source>
        <strain evidence="6 7">UniB3</strain>
    </source>
</reference>
<gene>
    <name evidence="6" type="ORF">HHU08_16510</name>
</gene>
<dbReference type="CDD" id="cd10789">
    <property type="entry name" value="GH38N_AMII_ER_cytosolic"/>
    <property type="match status" value="1"/>
</dbReference>
<dbReference type="SUPFAM" id="SSF74650">
    <property type="entry name" value="Galactose mutarotase-like"/>
    <property type="match status" value="1"/>
</dbReference>
<keyword evidence="2" id="KW-0479">Metal-binding</keyword>
<feature type="domain" description="Glycoside hydrolase family 38 central" evidence="5">
    <location>
        <begin position="523"/>
        <end position="601"/>
    </location>
</feature>
<protein>
    <submittedName>
        <fullName evidence="6">Alpha-mannosidase</fullName>
    </submittedName>
</protein>
<dbReference type="RefSeq" id="WP_101730763.1">
    <property type="nucleotide sequence ID" value="NZ_JABBPK010000001.1"/>
</dbReference>
<dbReference type="PANTHER" id="PTHR46017">
    <property type="entry name" value="ALPHA-MANNOSIDASE 2C1"/>
    <property type="match status" value="1"/>
</dbReference>
<dbReference type="Proteomes" id="UP000588491">
    <property type="component" value="Unassembled WGS sequence"/>
</dbReference>
<dbReference type="Gene3D" id="1.20.1270.50">
    <property type="entry name" value="Glycoside hydrolase family 38, central domain"/>
    <property type="match status" value="1"/>
</dbReference>
<dbReference type="Gene3D" id="3.20.110.10">
    <property type="entry name" value="Glycoside hydrolase 38, N terminal domain"/>
    <property type="match status" value="1"/>
</dbReference>
<evidence type="ECO:0000313" key="6">
    <source>
        <dbReference type="EMBL" id="NMO78588.1"/>
    </source>
</evidence>
<organism evidence="6 7">
    <name type="scientific">Niallia alba</name>
    <dbReference type="NCBI Taxonomy" id="2729105"/>
    <lineage>
        <taxon>Bacteria</taxon>
        <taxon>Bacillati</taxon>
        <taxon>Bacillota</taxon>
        <taxon>Bacilli</taxon>
        <taxon>Bacillales</taxon>
        <taxon>Bacillaceae</taxon>
        <taxon>Niallia</taxon>
    </lineage>
</organism>
<dbReference type="FunFam" id="1.20.1270.50:FF:000004">
    <property type="entry name" value="alpha-mannosidase 2C1 isoform X1"/>
    <property type="match status" value="1"/>
</dbReference>
<evidence type="ECO:0000256" key="4">
    <source>
        <dbReference type="ARBA" id="ARBA00023295"/>
    </source>
</evidence>
<evidence type="ECO:0000256" key="2">
    <source>
        <dbReference type="ARBA" id="ARBA00022723"/>
    </source>
</evidence>
<comment type="similarity">
    <text evidence="1">Belongs to the glycosyl hydrolase 38 family.</text>
</comment>
<dbReference type="Pfam" id="PF09261">
    <property type="entry name" value="Alpha-mann_mid"/>
    <property type="match status" value="1"/>
</dbReference>
<evidence type="ECO:0000256" key="1">
    <source>
        <dbReference type="ARBA" id="ARBA00009792"/>
    </source>
</evidence>
<dbReference type="PANTHER" id="PTHR46017:SF1">
    <property type="entry name" value="ALPHA-MANNOSIDASE 2C1"/>
    <property type="match status" value="1"/>
</dbReference>
<dbReference type="InterPro" id="IPR037094">
    <property type="entry name" value="Glyco_hydro_38_cen_sf"/>
</dbReference>
<keyword evidence="7" id="KW-1185">Reference proteome</keyword>
<keyword evidence="4" id="KW-0326">Glycosidase</keyword>
<evidence type="ECO:0000313" key="7">
    <source>
        <dbReference type="Proteomes" id="UP000588491"/>
    </source>
</evidence>
<dbReference type="InterPro" id="IPR028995">
    <property type="entry name" value="Glyco_hydro_57/38_cen_sf"/>
</dbReference>
<dbReference type="GO" id="GO:0030246">
    <property type="term" value="F:carbohydrate binding"/>
    <property type="evidence" value="ECO:0007669"/>
    <property type="project" value="InterPro"/>
</dbReference>
<proteinExistence type="inferred from homology"/>
<dbReference type="SUPFAM" id="SSF88688">
    <property type="entry name" value="Families 57/38 glycoside transferase middle domain"/>
    <property type="match status" value="1"/>
</dbReference>
<dbReference type="GO" id="GO:0046872">
    <property type="term" value="F:metal ion binding"/>
    <property type="evidence" value="ECO:0007669"/>
    <property type="project" value="UniProtKB-KW"/>
</dbReference>
<evidence type="ECO:0000259" key="5">
    <source>
        <dbReference type="SMART" id="SM00872"/>
    </source>
</evidence>
<dbReference type="SUPFAM" id="SSF88713">
    <property type="entry name" value="Glycoside hydrolase/deacetylase"/>
    <property type="match status" value="1"/>
</dbReference>
<evidence type="ECO:0000256" key="3">
    <source>
        <dbReference type="ARBA" id="ARBA00022801"/>
    </source>
</evidence>
<sequence>MFYTIEKLEARIKELNTYRYMEKSSLNGWKAKESIDGEEKYPPYLSADWKDFSIGDIWEGRDYYLWIQTTFKVPRSDGKVILLLDFGRTGGGYNSGFESLLFIDGHPYQGVDSNHKEVFIDSELYGKEITLSLKLWSGLEGGGPEHIQSHKFKAADSAVLNEECDDLYFTADCVLKTIKQLKEDNPDRYELLPLLEKAMKYIDWSYPGSPSFYKSVKLANDMLQKGIDSLDKRDLVAITTIGHTHIDVAWLWRLKHTREKVARSFSTVLQLMKQYPDYIFLQTQPQLYKFIKEDYPLIYEQIKNRIAEGRWEVDGAMWLEADCNIPSGESLTRQILHGTQFIKKEFNKDVQYLWLPDVFGYSWALPQILKKSGIETFMTTKISWNQYNRMPHDTFVWRGIDGSEVLTHFITTPEPGRNLVDNEWASRWFYTYNGQLEPETVLGSYKAYRNKDLNKQLLISYGYGDGGGGVTRDMLENRRRMDKIPGLPHVKTGRADEFFKQLHETVNAAESYVHKWDGELYLEYHRGTYTSQAFVKKMNRRLELALRELEILYATVQNTEGDPYPKEEIYDLWEVLLRNQFHDIIPGSSIKEVYQDHKVEIGGAMERSAQLLTRLNDVVINQWNVYNSAGWERRELVTIDLNESGKFVTDSGEELQAVPCEEGYIVQTPNIPALGNCIIQFVPTKEDSIETDFVKEIESGIETDKYVISWNEKGQLISIYDKKYQREVLKENGLGNRLQLFEDKPMNFNAWDIDIFYQEKCIELTAESITIKERNKLYASVEFVYSFGTSRIIQIMQVYKNSRRIDFITQADWKEREQLLKAGFDVDIRNTEATYDIQYGNVKRPTHWNTSWDMAKFETVAHQWVDFSQRDYGVSLLNDCKYGHDIKDQTMRITLLKGGIYPDPTADIGQHEFTYSLLPHKGDFIEGRTVEEAWAINQPLSVVKGNKLIKGLFKLHAEESVFIDAIKLAENGKGLILRVHDHLGSNRVLSLEPLFDCKEWNETNLLEKDMTLPVDIQGNITFELNPYEIKTIRII</sequence>
<dbReference type="InterPro" id="IPR011330">
    <property type="entry name" value="Glyco_hydro/deAcase_b/a-brl"/>
</dbReference>
<dbReference type="InterPro" id="IPR011682">
    <property type="entry name" value="Glyco_hydro_38_C"/>
</dbReference>
<dbReference type="SMART" id="SM00872">
    <property type="entry name" value="Alpha-mann_mid"/>
    <property type="match status" value="1"/>
</dbReference>
<dbReference type="Pfam" id="PF17677">
    <property type="entry name" value="Glyco_hydro38C2"/>
    <property type="match status" value="1"/>
</dbReference>
<dbReference type="InterPro" id="IPR041147">
    <property type="entry name" value="GH38_C"/>
</dbReference>
<dbReference type="FunFam" id="3.20.110.10:FF:000002">
    <property type="entry name" value="alpha-mannosidase 2C1 isoform X1"/>
    <property type="match status" value="1"/>
</dbReference>
<dbReference type="Gene3D" id="2.60.40.2220">
    <property type="match status" value="1"/>
</dbReference>
<dbReference type="GO" id="GO:0004559">
    <property type="term" value="F:alpha-mannosidase activity"/>
    <property type="evidence" value="ECO:0007669"/>
    <property type="project" value="InterPro"/>
</dbReference>
<comment type="caution">
    <text evidence="6">The sequence shown here is derived from an EMBL/GenBank/DDBJ whole genome shotgun (WGS) entry which is preliminary data.</text>
</comment>
<dbReference type="AlphaFoldDB" id="A0A7Y0PN05"/>
<dbReference type="InterPro" id="IPR011013">
    <property type="entry name" value="Gal_mutarotase_sf_dom"/>
</dbReference>
<dbReference type="GO" id="GO:0006013">
    <property type="term" value="P:mannose metabolic process"/>
    <property type="evidence" value="ECO:0007669"/>
    <property type="project" value="InterPro"/>
</dbReference>
<name>A0A7Y0PN05_9BACI</name>
<dbReference type="InterPro" id="IPR000602">
    <property type="entry name" value="Glyco_hydro_38_N"/>
</dbReference>
<dbReference type="InterPro" id="IPR015341">
    <property type="entry name" value="Glyco_hydro_38_cen"/>
</dbReference>
<dbReference type="EMBL" id="JABBPK010000001">
    <property type="protein sequence ID" value="NMO78588.1"/>
    <property type="molecule type" value="Genomic_DNA"/>
</dbReference>
<dbReference type="Pfam" id="PF07748">
    <property type="entry name" value="Glyco_hydro_38C"/>
    <property type="match status" value="1"/>
</dbReference>
<dbReference type="Pfam" id="PF01074">
    <property type="entry name" value="Glyco_hydro_38N"/>
    <property type="match status" value="1"/>
</dbReference>
<dbReference type="InterPro" id="IPR027291">
    <property type="entry name" value="Glyco_hydro_38_N_sf"/>
</dbReference>